<evidence type="ECO:0000313" key="1">
    <source>
        <dbReference type="EMBL" id="OAQ81595.1"/>
    </source>
</evidence>
<name>A0A179GUF9_PURLI</name>
<sequence>MSRGVRSRTGGLHNEAMRGANPCRAAVAPSLPIRRGRAALGIDALDSWLAQLWVAFPDSVSPAGRFCFWLNRTIQ</sequence>
<dbReference type="AlphaFoldDB" id="A0A179GUF9"/>
<dbReference type="EMBL" id="LSBH01000003">
    <property type="protein sequence ID" value="OAQ81595.1"/>
    <property type="molecule type" value="Genomic_DNA"/>
</dbReference>
<proteinExistence type="predicted"/>
<organism evidence="1 2">
    <name type="scientific">Purpureocillium lilacinum</name>
    <name type="common">Paecilomyces lilacinus</name>
    <dbReference type="NCBI Taxonomy" id="33203"/>
    <lineage>
        <taxon>Eukaryota</taxon>
        <taxon>Fungi</taxon>
        <taxon>Dikarya</taxon>
        <taxon>Ascomycota</taxon>
        <taxon>Pezizomycotina</taxon>
        <taxon>Sordariomycetes</taxon>
        <taxon>Hypocreomycetidae</taxon>
        <taxon>Hypocreales</taxon>
        <taxon>Ophiocordycipitaceae</taxon>
        <taxon>Purpureocillium</taxon>
    </lineage>
</organism>
<gene>
    <name evidence="1" type="ORF">VFPBJ_04179</name>
</gene>
<accession>A0A179GUF9</accession>
<protein>
    <submittedName>
        <fullName evidence="1">Uncharacterized protein</fullName>
    </submittedName>
</protein>
<reference evidence="1 2" key="1">
    <citation type="submission" date="2016-01" db="EMBL/GenBank/DDBJ databases">
        <title>Biosynthesis of antibiotic leucinostatins and their inhibition on Phytophthora in bio-control Purpureocillium lilacinum.</title>
        <authorList>
            <person name="Wang G."/>
            <person name="Liu Z."/>
            <person name="Lin R."/>
            <person name="Li E."/>
            <person name="Mao Z."/>
            <person name="Ling J."/>
            <person name="Yin W."/>
            <person name="Xie B."/>
        </authorList>
    </citation>
    <scope>NUCLEOTIDE SEQUENCE [LARGE SCALE GENOMIC DNA]</scope>
    <source>
        <strain evidence="1">PLBJ-1</strain>
    </source>
</reference>
<comment type="caution">
    <text evidence="1">The sequence shown here is derived from an EMBL/GenBank/DDBJ whole genome shotgun (WGS) entry which is preliminary data.</text>
</comment>
<evidence type="ECO:0000313" key="2">
    <source>
        <dbReference type="Proteomes" id="UP000078240"/>
    </source>
</evidence>
<dbReference type="Proteomes" id="UP000078240">
    <property type="component" value="Unassembled WGS sequence"/>
</dbReference>